<protein>
    <submittedName>
        <fullName evidence="4">Little elongation complex subunit 2 C-terminal domain-containing protein</fullName>
    </submittedName>
</protein>
<evidence type="ECO:0000313" key="3">
    <source>
        <dbReference type="Proteomes" id="UP000887575"/>
    </source>
</evidence>
<dbReference type="Pfam" id="PF10505">
    <property type="entry name" value="NARG2_C"/>
    <property type="match status" value="1"/>
</dbReference>
<evidence type="ECO:0000313" key="4">
    <source>
        <dbReference type="WBParaSite" id="MBELARI_LOCUS5537"/>
    </source>
</evidence>
<evidence type="ECO:0000259" key="2">
    <source>
        <dbReference type="Pfam" id="PF10505"/>
    </source>
</evidence>
<dbReference type="InterPro" id="IPR019535">
    <property type="entry name" value="ICE2_C"/>
</dbReference>
<proteinExistence type="predicted"/>
<dbReference type="WBParaSite" id="MBELARI_LOCUS5537">
    <property type="protein sequence ID" value="MBELARI_LOCUS5537"/>
    <property type="gene ID" value="MBELARI_LOCUS5537"/>
</dbReference>
<reference evidence="4" key="1">
    <citation type="submission" date="2024-02" db="UniProtKB">
        <authorList>
            <consortium name="WormBaseParasite"/>
        </authorList>
    </citation>
    <scope>IDENTIFICATION</scope>
</reference>
<sequence length="771" mass="86723">MEVPSNVCDELKAIIARSLKGEDVFHEMFGHRSLVCSECIRLKVLEKRNGEEWLWWDRPPPWYREKEVEEDKPSTSRLSKRQEVVGRSIPGDLTPEQYIEKLIREKGNQHTASGVIRREAEKLLGLTKPAALLKVKELFKKIAAEKDDVGEEKNDEPKAIKNKFERNEMPYVAILSHLNETGSAKYGDNLEELKAWDKKLAQERGEFQTEALPPPTIFNWVPPSARNFIMQRWKQRFSNLYASNFAQSFSKEPIFQISFDENGCDAAKSDLPTIESIVTPSTAKRTLARPLLQTLGPSCLSLDILKDRFALPTISFKTDEQLETELCLSSNTSIIMEASAILALCANEWMGCYRDYVIPIKVYNKYGAKGVQTIRYVGRPLPIGEVSRTAITRVFYKWMVKSKVARDKKTASVATRRSQYKKQKQIASEQKVDFNLDQSMCDEASIASQSDSIQEERLIIEESKSLEDGEVNVDAELGGFAHSTPITSPKKSTISPNKGNAGVLDLLLDEAATKVSGSASHIKEAEAQYTKICFGNGAMPILVRSRGGVVEEDGSSATFDVKVDYVPESGAMALSDEEFVYHYLKSLLSGTNKHVLFRIHPKSALILQMENMFFGNRSSWHHDDSKMKLVGSRTLHMCRIIDEISSLTPGDYLMVKDEQSLQLLPSCTADEIGKENLIELRSMENTLHMLDWKNVVMNIEDVYHGLDPHKVLQWQVITGRAPATFLPGDHKLKHLLPAEGKNKRKNFEPAGRGGSSSAKRARGRGPPQKKL</sequence>
<evidence type="ECO:0000256" key="1">
    <source>
        <dbReference type="SAM" id="MobiDB-lite"/>
    </source>
</evidence>
<organism evidence="3 4">
    <name type="scientific">Mesorhabditis belari</name>
    <dbReference type="NCBI Taxonomy" id="2138241"/>
    <lineage>
        <taxon>Eukaryota</taxon>
        <taxon>Metazoa</taxon>
        <taxon>Ecdysozoa</taxon>
        <taxon>Nematoda</taxon>
        <taxon>Chromadorea</taxon>
        <taxon>Rhabditida</taxon>
        <taxon>Rhabditina</taxon>
        <taxon>Rhabditomorpha</taxon>
        <taxon>Rhabditoidea</taxon>
        <taxon>Rhabditidae</taxon>
        <taxon>Mesorhabditinae</taxon>
        <taxon>Mesorhabditis</taxon>
    </lineage>
</organism>
<dbReference type="Proteomes" id="UP000887575">
    <property type="component" value="Unassembled WGS sequence"/>
</dbReference>
<dbReference type="AlphaFoldDB" id="A0AAF3FFE3"/>
<accession>A0AAF3FFE3</accession>
<name>A0AAF3FFE3_9BILA</name>
<feature type="domain" description="Little elongation complex subunit 2 C-terminal" evidence="2">
    <location>
        <begin position="542"/>
        <end position="726"/>
    </location>
</feature>
<feature type="compositionally biased region" description="Basic residues" evidence="1">
    <location>
        <begin position="759"/>
        <end position="771"/>
    </location>
</feature>
<dbReference type="GO" id="GO:0008023">
    <property type="term" value="C:transcription elongation factor complex"/>
    <property type="evidence" value="ECO:0007669"/>
    <property type="project" value="InterPro"/>
</dbReference>
<keyword evidence="3" id="KW-1185">Reference proteome</keyword>
<feature type="region of interest" description="Disordered" evidence="1">
    <location>
        <begin position="737"/>
        <end position="771"/>
    </location>
</feature>